<protein>
    <submittedName>
        <fullName evidence="2">Uncharacterized protein</fullName>
    </submittedName>
</protein>
<accession>A0ABR0BPA2</accession>
<dbReference type="EMBL" id="JAWRVI010000046">
    <property type="protein sequence ID" value="KAK4085855.1"/>
    <property type="molecule type" value="Genomic_DNA"/>
</dbReference>
<evidence type="ECO:0000256" key="1">
    <source>
        <dbReference type="SAM" id="MobiDB-lite"/>
    </source>
</evidence>
<sequence length="277" mass="29233">MQTQMQVAAAADVWSETVRCSSDDARAGDRCAAAERGSLDVEYCDDETQSGVCAGAGRVGNAINEWPSVNTGGRGGADRRHRLAGQGGWEKQLRCVNVCVSVCLCQGSESRRCGGREEADPPARDVYARPIVDGATRARPASGSRHCHRAPAAAKIKRKSGSEPIVRARLTPRGVIGQKKQARRKRKTQWPKQNRGIAGESIVAWHRGCGGFGVERPARPRPPPAGLGSEGMPSITFTGLLYRNTARCLSARTSRSAVGGGASQAPLGGANGRPPLG</sequence>
<comment type="caution">
    <text evidence="2">The sequence shown here is derived from an EMBL/GenBank/DDBJ whole genome shotgun (WGS) entry which is preliminary data.</text>
</comment>
<feature type="region of interest" description="Disordered" evidence="1">
    <location>
        <begin position="252"/>
        <end position="277"/>
    </location>
</feature>
<evidence type="ECO:0000313" key="3">
    <source>
        <dbReference type="Proteomes" id="UP001287286"/>
    </source>
</evidence>
<keyword evidence="3" id="KW-1185">Reference proteome</keyword>
<reference evidence="2 3" key="1">
    <citation type="journal article" date="2024" name="Microbiol. Resour. Announc.">
        <title>Genome annotations for the ascomycete fungi Trichoderma harzianum, Trichoderma aggressivum, and Purpureocillium lilacinum.</title>
        <authorList>
            <person name="Beijen E.P.W."/>
            <person name="Ohm R.A."/>
        </authorList>
    </citation>
    <scope>NUCLEOTIDE SEQUENCE [LARGE SCALE GENOMIC DNA]</scope>
    <source>
        <strain evidence="2 3">CBS 150709</strain>
    </source>
</reference>
<dbReference type="Proteomes" id="UP001287286">
    <property type="component" value="Unassembled WGS sequence"/>
</dbReference>
<gene>
    <name evidence="2" type="ORF">Purlil1_9812</name>
</gene>
<name>A0ABR0BPA2_PURLI</name>
<evidence type="ECO:0000313" key="2">
    <source>
        <dbReference type="EMBL" id="KAK4085855.1"/>
    </source>
</evidence>
<proteinExistence type="predicted"/>
<organism evidence="2 3">
    <name type="scientific">Purpureocillium lilacinum</name>
    <name type="common">Paecilomyces lilacinus</name>
    <dbReference type="NCBI Taxonomy" id="33203"/>
    <lineage>
        <taxon>Eukaryota</taxon>
        <taxon>Fungi</taxon>
        <taxon>Dikarya</taxon>
        <taxon>Ascomycota</taxon>
        <taxon>Pezizomycotina</taxon>
        <taxon>Sordariomycetes</taxon>
        <taxon>Hypocreomycetidae</taxon>
        <taxon>Hypocreales</taxon>
        <taxon>Ophiocordycipitaceae</taxon>
        <taxon>Purpureocillium</taxon>
    </lineage>
</organism>